<keyword evidence="3" id="KW-1185">Reference proteome</keyword>
<dbReference type="OrthoDB" id="4497018at2759"/>
<comment type="caution">
    <text evidence="2">The sequence shown here is derived from an EMBL/GenBank/DDBJ whole genome shotgun (WGS) entry which is preliminary data.</text>
</comment>
<organism evidence="2 3">
    <name type="scientific">Rhizodiscina lignyota</name>
    <dbReference type="NCBI Taxonomy" id="1504668"/>
    <lineage>
        <taxon>Eukaryota</taxon>
        <taxon>Fungi</taxon>
        <taxon>Dikarya</taxon>
        <taxon>Ascomycota</taxon>
        <taxon>Pezizomycotina</taxon>
        <taxon>Dothideomycetes</taxon>
        <taxon>Pleosporomycetidae</taxon>
        <taxon>Aulographales</taxon>
        <taxon>Rhizodiscinaceae</taxon>
        <taxon>Rhizodiscina</taxon>
    </lineage>
</organism>
<evidence type="ECO:0000313" key="3">
    <source>
        <dbReference type="Proteomes" id="UP000799772"/>
    </source>
</evidence>
<feature type="non-terminal residue" evidence="2">
    <location>
        <position position="1"/>
    </location>
</feature>
<evidence type="ECO:0000256" key="1">
    <source>
        <dbReference type="SAM" id="MobiDB-lite"/>
    </source>
</evidence>
<feature type="non-terminal residue" evidence="2">
    <location>
        <position position="305"/>
    </location>
</feature>
<accession>A0A9P4I919</accession>
<reference evidence="2" key="1">
    <citation type="journal article" date="2020" name="Stud. Mycol.">
        <title>101 Dothideomycetes genomes: a test case for predicting lifestyles and emergence of pathogens.</title>
        <authorList>
            <person name="Haridas S."/>
            <person name="Albert R."/>
            <person name="Binder M."/>
            <person name="Bloem J."/>
            <person name="Labutti K."/>
            <person name="Salamov A."/>
            <person name="Andreopoulos B."/>
            <person name="Baker S."/>
            <person name="Barry K."/>
            <person name="Bills G."/>
            <person name="Bluhm B."/>
            <person name="Cannon C."/>
            <person name="Castanera R."/>
            <person name="Culley D."/>
            <person name="Daum C."/>
            <person name="Ezra D."/>
            <person name="Gonzalez J."/>
            <person name="Henrissat B."/>
            <person name="Kuo A."/>
            <person name="Liang C."/>
            <person name="Lipzen A."/>
            <person name="Lutzoni F."/>
            <person name="Magnuson J."/>
            <person name="Mondo S."/>
            <person name="Nolan M."/>
            <person name="Ohm R."/>
            <person name="Pangilinan J."/>
            <person name="Park H.-J."/>
            <person name="Ramirez L."/>
            <person name="Alfaro M."/>
            <person name="Sun H."/>
            <person name="Tritt A."/>
            <person name="Yoshinaga Y."/>
            <person name="Zwiers L.-H."/>
            <person name="Turgeon B."/>
            <person name="Goodwin S."/>
            <person name="Spatafora J."/>
            <person name="Crous P."/>
            <person name="Grigoriev I."/>
        </authorList>
    </citation>
    <scope>NUCLEOTIDE SEQUENCE</scope>
    <source>
        <strain evidence="2">CBS 133067</strain>
    </source>
</reference>
<evidence type="ECO:0000313" key="2">
    <source>
        <dbReference type="EMBL" id="KAF2094262.1"/>
    </source>
</evidence>
<gene>
    <name evidence="2" type="ORF">NA57DRAFT_22924</name>
</gene>
<dbReference type="AlphaFoldDB" id="A0A9P4I919"/>
<name>A0A9P4I919_9PEZI</name>
<sequence>PRPRDPNAPDHRLQLNSKCIYERSLPGGAYITCHIDRLQCGYYDSPSIHEDLIDHVRFLTLHFVFHPASTIHRFVSATIRASVHNSEDSISNGSHAGDGSQHNRPESAQKKKHSGQNPSILRHAPHLLYGSISPETLQWNFNLAGSLGVSEGPANASFNPSGGYKGSYKLYEMMRIQGSSRTWTGRAGPEDDVEDGEVVWTLEENRLQKSGLPREFTFIILLKKGEPETDTVFDIQVDPVISNWVGNYPMWYVNLLPYQPLRKPPIDLETEIGQTFQPCLPGRGYNFANLASSFEDFVALPGTTY</sequence>
<dbReference type="EMBL" id="ML978135">
    <property type="protein sequence ID" value="KAF2094262.1"/>
    <property type="molecule type" value="Genomic_DNA"/>
</dbReference>
<protein>
    <submittedName>
        <fullName evidence="2">Uncharacterized protein</fullName>
    </submittedName>
</protein>
<feature type="region of interest" description="Disordered" evidence="1">
    <location>
        <begin position="86"/>
        <end position="117"/>
    </location>
</feature>
<dbReference type="Proteomes" id="UP000799772">
    <property type="component" value="Unassembled WGS sequence"/>
</dbReference>
<proteinExistence type="predicted"/>